<dbReference type="Pfam" id="PF06271">
    <property type="entry name" value="RDD"/>
    <property type="match status" value="1"/>
</dbReference>
<comment type="caution">
    <text evidence="7">The sequence shown here is derived from an EMBL/GenBank/DDBJ whole genome shotgun (WGS) entry which is preliminary data.</text>
</comment>
<evidence type="ECO:0000256" key="5">
    <source>
        <dbReference type="SAM" id="Phobius"/>
    </source>
</evidence>
<sequence>MHTNPYWGLPDPETGRAFYDGVLRRRFLAWLVDLVLITGLVMLAIPLTAFTGLFFLPVLWLAVSFLYRWATLSRSGATWGMRFAGIELRNQDGTQPGATIAAAHAGAYLAMTMVFPAQLISIAVMCASRRGQGLHDLILGTAMINRAQI</sequence>
<evidence type="ECO:0000256" key="2">
    <source>
        <dbReference type="ARBA" id="ARBA00022692"/>
    </source>
</evidence>
<accession>A0A8J6Z0I9</accession>
<keyword evidence="4 5" id="KW-0472">Membrane</keyword>
<feature type="transmembrane region" description="Helical" evidence="5">
    <location>
        <begin position="105"/>
        <end position="127"/>
    </location>
</feature>
<dbReference type="Proteomes" id="UP000609121">
    <property type="component" value="Unassembled WGS sequence"/>
</dbReference>
<dbReference type="RefSeq" id="WP_193186300.1">
    <property type="nucleotide sequence ID" value="NZ_JACVXA010000086.1"/>
</dbReference>
<dbReference type="EMBL" id="JACVXA010000086">
    <property type="protein sequence ID" value="MBE3640339.1"/>
    <property type="molecule type" value="Genomic_DNA"/>
</dbReference>
<dbReference type="AlphaFoldDB" id="A0A8J6Z0I9"/>
<keyword evidence="3 5" id="KW-1133">Transmembrane helix</keyword>
<comment type="subcellular location">
    <subcellularLocation>
        <location evidence="1">Membrane</location>
        <topology evidence="1">Multi-pass membrane protein</topology>
    </subcellularLocation>
</comment>
<dbReference type="GO" id="GO:0016020">
    <property type="term" value="C:membrane"/>
    <property type="evidence" value="ECO:0007669"/>
    <property type="project" value="UniProtKB-SubCell"/>
</dbReference>
<feature type="transmembrane region" description="Helical" evidence="5">
    <location>
        <begin position="27"/>
        <end position="45"/>
    </location>
</feature>
<feature type="domain" description="RDD" evidence="6">
    <location>
        <begin position="23"/>
        <end position="139"/>
    </location>
</feature>
<evidence type="ECO:0000256" key="3">
    <source>
        <dbReference type="ARBA" id="ARBA00022989"/>
    </source>
</evidence>
<evidence type="ECO:0000313" key="7">
    <source>
        <dbReference type="EMBL" id="MBE3640339.1"/>
    </source>
</evidence>
<feature type="transmembrane region" description="Helical" evidence="5">
    <location>
        <begin position="52"/>
        <end position="70"/>
    </location>
</feature>
<organism evidence="7 8">
    <name type="scientific">Mangrovicoccus algicola</name>
    <dbReference type="NCBI Taxonomy" id="2771008"/>
    <lineage>
        <taxon>Bacteria</taxon>
        <taxon>Pseudomonadati</taxon>
        <taxon>Pseudomonadota</taxon>
        <taxon>Alphaproteobacteria</taxon>
        <taxon>Rhodobacterales</taxon>
        <taxon>Paracoccaceae</taxon>
        <taxon>Mangrovicoccus</taxon>
    </lineage>
</organism>
<name>A0A8J6Z0I9_9RHOB</name>
<keyword evidence="2 5" id="KW-0812">Transmembrane</keyword>
<evidence type="ECO:0000256" key="4">
    <source>
        <dbReference type="ARBA" id="ARBA00023136"/>
    </source>
</evidence>
<gene>
    <name evidence="7" type="ORF">ICN82_19215</name>
</gene>
<protein>
    <submittedName>
        <fullName evidence="7">RDD family protein</fullName>
    </submittedName>
</protein>
<keyword evidence="8" id="KW-1185">Reference proteome</keyword>
<proteinExistence type="predicted"/>
<evidence type="ECO:0000313" key="8">
    <source>
        <dbReference type="Proteomes" id="UP000609121"/>
    </source>
</evidence>
<evidence type="ECO:0000256" key="1">
    <source>
        <dbReference type="ARBA" id="ARBA00004141"/>
    </source>
</evidence>
<dbReference type="InterPro" id="IPR010432">
    <property type="entry name" value="RDD"/>
</dbReference>
<reference evidence="7" key="1">
    <citation type="submission" date="2020-09" db="EMBL/GenBank/DDBJ databases">
        <title>A novel bacterium of genus Mangrovicoccus, isolated from South China Sea.</title>
        <authorList>
            <person name="Huang H."/>
            <person name="Mo K."/>
            <person name="Hu Y."/>
        </authorList>
    </citation>
    <scope>NUCLEOTIDE SEQUENCE</scope>
    <source>
        <strain evidence="7">HB182678</strain>
    </source>
</reference>
<evidence type="ECO:0000259" key="6">
    <source>
        <dbReference type="Pfam" id="PF06271"/>
    </source>
</evidence>